<evidence type="ECO:0000256" key="2">
    <source>
        <dbReference type="ARBA" id="ARBA00007739"/>
    </source>
</evidence>
<evidence type="ECO:0000259" key="17">
    <source>
        <dbReference type="Pfam" id="PF00912"/>
    </source>
</evidence>
<dbReference type="SUPFAM" id="SSF56601">
    <property type="entry name" value="beta-lactamase/transpeptidase-like"/>
    <property type="match status" value="1"/>
</dbReference>
<keyword evidence="6" id="KW-0808">Transferase</keyword>
<evidence type="ECO:0000313" key="19">
    <source>
        <dbReference type="Proteomes" id="UP000318509"/>
    </source>
</evidence>
<dbReference type="GO" id="GO:0008955">
    <property type="term" value="F:peptidoglycan glycosyltransferase activity"/>
    <property type="evidence" value="ECO:0007669"/>
    <property type="project" value="UniProtKB-EC"/>
</dbReference>
<keyword evidence="15" id="KW-1133">Transmembrane helix</keyword>
<dbReference type="InterPro" id="IPR023346">
    <property type="entry name" value="Lysozyme-like_dom_sf"/>
</dbReference>
<keyword evidence="3" id="KW-0121">Carboxypeptidase</keyword>
<dbReference type="EMBL" id="VBAK01000135">
    <property type="protein sequence ID" value="TMI88782.1"/>
    <property type="molecule type" value="Genomic_DNA"/>
</dbReference>
<dbReference type="InterPro" id="IPR001460">
    <property type="entry name" value="PCN-bd_Tpept"/>
</dbReference>
<dbReference type="GO" id="GO:0009252">
    <property type="term" value="P:peptidoglycan biosynthetic process"/>
    <property type="evidence" value="ECO:0007669"/>
    <property type="project" value="UniProtKB-KW"/>
</dbReference>
<comment type="caution">
    <text evidence="18">The sequence shown here is derived from an EMBL/GenBank/DDBJ whole genome shotgun (WGS) entry which is preliminary data.</text>
</comment>
<proteinExistence type="inferred from homology"/>
<evidence type="ECO:0000256" key="14">
    <source>
        <dbReference type="SAM" id="MobiDB-lite"/>
    </source>
</evidence>
<keyword evidence="7" id="KW-0378">Hydrolase</keyword>
<keyword evidence="10" id="KW-0511">Multifunctional enzyme</keyword>
<feature type="region of interest" description="Disordered" evidence="14">
    <location>
        <begin position="652"/>
        <end position="674"/>
    </location>
</feature>
<evidence type="ECO:0000256" key="5">
    <source>
        <dbReference type="ARBA" id="ARBA00022676"/>
    </source>
</evidence>
<feature type="domain" description="Glycosyl transferase family 51" evidence="17">
    <location>
        <begin position="65"/>
        <end position="239"/>
    </location>
</feature>
<evidence type="ECO:0000256" key="10">
    <source>
        <dbReference type="ARBA" id="ARBA00023268"/>
    </source>
</evidence>
<dbReference type="InterPro" id="IPR012338">
    <property type="entry name" value="Beta-lactam/transpept-like"/>
</dbReference>
<evidence type="ECO:0000256" key="4">
    <source>
        <dbReference type="ARBA" id="ARBA00022670"/>
    </source>
</evidence>
<feature type="transmembrane region" description="Helical" evidence="15">
    <location>
        <begin position="12"/>
        <end position="34"/>
    </location>
</feature>
<evidence type="ECO:0000256" key="7">
    <source>
        <dbReference type="ARBA" id="ARBA00022801"/>
    </source>
</evidence>
<organism evidence="18 19">
    <name type="scientific">Candidatus Segetimicrobium genomatis</name>
    <dbReference type="NCBI Taxonomy" id="2569760"/>
    <lineage>
        <taxon>Bacteria</taxon>
        <taxon>Bacillati</taxon>
        <taxon>Candidatus Sysuimicrobiota</taxon>
        <taxon>Candidatus Sysuimicrobiia</taxon>
        <taxon>Candidatus Sysuimicrobiales</taxon>
        <taxon>Candidatus Segetimicrobiaceae</taxon>
        <taxon>Candidatus Segetimicrobium</taxon>
    </lineage>
</organism>
<reference evidence="18 19" key="1">
    <citation type="journal article" date="2019" name="Nat. Microbiol.">
        <title>Mediterranean grassland soil C-N compound turnover is dependent on rainfall and depth, and is mediated by genomically divergent microorganisms.</title>
        <authorList>
            <person name="Diamond S."/>
            <person name="Andeer P.F."/>
            <person name="Li Z."/>
            <person name="Crits-Christoph A."/>
            <person name="Burstein D."/>
            <person name="Anantharaman K."/>
            <person name="Lane K.R."/>
            <person name="Thomas B.C."/>
            <person name="Pan C."/>
            <person name="Northen T.R."/>
            <person name="Banfield J.F."/>
        </authorList>
    </citation>
    <scope>NUCLEOTIDE SEQUENCE [LARGE SCALE GENOMIC DNA]</scope>
    <source>
        <strain evidence="18">NP_3</strain>
    </source>
</reference>
<evidence type="ECO:0000256" key="8">
    <source>
        <dbReference type="ARBA" id="ARBA00022960"/>
    </source>
</evidence>
<evidence type="ECO:0000256" key="11">
    <source>
        <dbReference type="ARBA" id="ARBA00023316"/>
    </source>
</evidence>
<evidence type="ECO:0000256" key="12">
    <source>
        <dbReference type="ARBA" id="ARBA00034000"/>
    </source>
</evidence>
<keyword evidence="11" id="KW-0961">Cell wall biogenesis/degradation</keyword>
<dbReference type="InterPro" id="IPR036950">
    <property type="entry name" value="PBP_transglycosylase"/>
</dbReference>
<evidence type="ECO:0000256" key="13">
    <source>
        <dbReference type="ARBA" id="ARBA00049902"/>
    </source>
</evidence>
<keyword evidence="15" id="KW-0812">Transmembrane</keyword>
<comment type="catalytic activity">
    <reaction evidence="13">
        <text>[GlcNAc-(1-&gt;4)-Mur2Ac(oyl-L-Ala-gamma-D-Glu-L-Lys-D-Ala-D-Ala)](n)-di-trans,octa-cis-undecaprenyl diphosphate + beta-D-GlcNAc-(1-&gt;4)-Mur2Ac(oyl-L-Ala-gamma-D-Glu-L-Lys-D-Ala-D-Ala)-di-trans,octa-cis-undecaprenyl diphosphate = [GlcNAc-(1-&gt;4)-Mur2Ac(oyl-L-Ala-gamma-D-Glu-L-Lys-D-Ala-D-Ala)](n+1)-di-trans,octa-cis-undecaprenyl diphosphate + di-trans,octa-cis-undecaprenyl diphosphate + H(+)</text>
        <dbReference type="Rhea" id="RHEA:23708"/>
        <dbReference type="Rhea" id="RHEA-COMP:9602"/>
        <dbReference type="Rhea" id="RHEA-COMP:9603"/>
        <dbReference type="ChEBI" id="CHEBI:15378"/>
        <dbReference type="ChEBI" id="CHEBI:58405"/>
        <dbReference type="ChEBI" id="CHEBI:60033"/>
        <dbReference type="ChEBI" id="CHEBI:78435"/>
        <dbReference type="EC" id="2.4.99.28"/>
    </reaction>
</comment>
<comment type="similarity">
    <text evidence="2">In the N-terminal section; belongs to the glycosyltransferase 51 family.</text>
</comment>
<feature type="domain" description="Penicillin-binding protein transpeptidase" evidence="16">
    <location>
        <begin position="333"/>
        <end position="569"/>
    </location>
</feature>
<evidence type="ECO:0000256" key="3">
    <source>
        <dbReference type="ARBA" id="ARBA00022645"/>
    </source>
</evidence>
<dbReference type="Gene3D" id="3.40.710.10">
    <property type="entry name" value="DD-peptidase/beta-lactamase superfamily"/>
    <property type="match status" value="1"/>
</dbReference>
<dbReference type="Pfam" id="PF00905">
    <property type="entry name" value="Transpeptidase"/>
    <property type="match status" value="1"/>
</dbReference>
<evidence type="ECO:0000256" key="1">
    <source>
        <dbReference type="ARBA" id="ARBA00007090"/>
    </source>
</evidence>
<dbReference type="SUPFAM" id="SSF53955">
    <property type="entry name" value="Lysozyme-like"/>
    <property type="match status" value="1"/>
</dbReference>
<dbReference type="InterPro" id="IPR001264">
    <property type="entry name" value="Glyco_trans_51"/>
</dbReference>
<dbReference type="GO" id="GO:0006508">
    <property type="term" value="P:proteolysis"/>
    <property type="evidence" value="ECO:0007669"/>
    <property type="project" value="UniProtKB-KW"/>
</dbReference>
<dbReference type="PANTHER" id="PTHR32282">
    <property type="entry name" value="BINDING PROTEIN TRANSPEPTIDASE, PUTATIVE-RELATED"/>
    <property type="match status" value="1"/>
</dbReference>
<evidence type="ECO:0000313" key="18">
    <source>
        <dbReference type="EMBL" id="TMI88782.1"/>
    </source>
</evidence>
<dbReference type="Proteomes" id="UP000318509">
    <property type="component" value="Unassembled WGS sequence"/>
</dbReference>
<gene>
    <name evidence="18" type="ORF">E6H00_11565</name>
</gene>
<evidence type="ECO:0000256" key="15">
    <source>
        <dbReference type="SAM" id="Phobius"/>
    </source>
</evidence>
<dbReference type="InterPro" id="IPR050396">
    <property type="entry name" value="Glycosyltr_51/Transpeptidase"/>
</dbReference>
<dbReference type="PANTHER" id="PTHR32282:SF33">
    <property type="entry name" value="PEPTIDOGLYCAN GLYCOSYLTRANSFERASE"/>
    <property type="match status" value="1"/>
</dbReference>
<sequence>MRGRRTWQWPFLRAVVVCCVIGAILTVVGVGVLMGEALTIGSRLPSIDALDTPSSEATRIYAADGQLIASLYQENRESIPLSQVPHILQRAVIDTEDADFYRHHGISLRAVVRAGFRDLREKGYAEGGSTITQQLARNLFLTSAKSIERKIAELLLAVQVERRLTKDEILERYLNQVYFGEGAYGVETAAQVYFGKPAQDLTLAQSVQLAGLIQAPSHDSPFEHPSRAHARMVEVLQRMVDQGDLTSREMATVLHTSLHFADKGNTGFVGIRAPYFVSYILPMLRQRYGEEVLYKGGLRIYTTLDVTLQAEAEAALRHGVDEALRRHLSVHQGAIVVLDPRTGYIRAMIGGYDFQESKFNRAWQAHRQPGSAFKPFLYTTAIMRGYPLTKMLLDAPIEFAQPNGKLWAPQDFDHAWHGLVTMRYALENSINVASIRLEEEVGPEAVVEVAHWMGITSPLQPVLSLTLGSNDVTVLEMVSAYGVFASGGVRSAPLAILKVTDWHGKVLEEHVPLRKVVLSPEVAYLMTDMLRGVVLRGTGTAANIGIPAAGKTGTTDDYRNAWFIGFTPSLVAGVYIGNDDDSPMNHVVGGSVPAGIWAAFMKRATADQPKDDWPQPDGIAGQILCGTSGLLAAPGCVRPHSELFVRGTEPEIFDLTDGRPDPVEGGPTPSAGRAPVADLPVSVQPGVGQPAVVQGGPPAAVPGATAGALPLIITVPREGSSGTVPFLVQGTTRSGAVVHIVVLSEIGAQRIQAADVFMQADQAGGFAYEVSPWVRHAGGRLVITATATVGLDAVPASISVQPR</sequence>
<dbReference type="GO" id="GO:0008360">
    <property type="term" value="P:regulation of cell shape"/>
    <property type="evidence" value="ECO:0007669"/>
    <property type="project" value="UniProtKB-KW"/>
</dbReference>
<dbReference type="AlphaFoldDB" id="A0A537JZU4"/>
<accession>A0A537JZU4</accession>
<name>A0A537JZU4_9BACT</name>
<dbReference type="NCBIfam" id="TIGR02074">
    <property type="entry name" value="PBP_1a_fam"/>
    <property type="match status" value="1"/>
</dbReference>
<keyword evidence="9" id="KW-0573">Peptidoglycan synthesis</keyword>
<dbReference type="GO" id="GO:0071555">
    <property type="term" value="P:cell wall organization"/>
    <property type="evidence" value="ECO:0007669"/>
    <property type="project" value="UniProtKB-KW"/>
</dbReference>
<dbReference type="GO" id="GO:0009002">
    <property type="term" value="F:serine-type D-Ala-D-Ala carboxypeptidase activity"/>
    <property type="evidence" value="ECO:0007669"/>
    <property type="project" value="UniProtKB-EC"/>
</dbReference>
<evidence type="ECO:0000256" key="9">
    <source>
        <dbReference type="ARBA" id="ARBA00022984"/>
    </source>
</evidence>
<keyword evidence="15" id="KW-0472">Membrane</keyword>
<dbReference type="GO" id="GO:0030288">
    <property type="term" value="C:outer membrane-bounded periplasmic space"/>
    <property type="evidence" value="ECO:0007669"/>
    <property type="project" value="TreeGrafter"/>
</dbReference>
<dbReference type="GO" id="GO:0008658">
    <property type="term" value="F:penicillin binding"/>
    <property type="evidence" value="ECO:0007669"/>
    <property type="project" value="InterPro"/>
</dbReference>
<comment type="similarity">
    <text evidence="1">In the C-terminal section; belongs to the transpeptidase family.</text>
</comment>
<protein>
    <submittedName>
        <fullName evidence="18">PBP1A family penicillin-binding protein</fullName>
    </submittedName>
</protein>
<keyword evidence="8" id="KW-0133">Cell shape</keyword>
<keyword evidence="5" id="KW-0328">Glycosyltransferase</keyword>
<dbReference type="Gene3D" id="1.10.3810.10">
    <property type="entry name" value="Biosynthetic peptidoglycan transglycosylase-like"/>
    <property type="match status" value="1"/>
</dbReference>
<dbReference type="Pfam" id="PF00912">
    <property type="entry name" value="Transgly"/>
    <property type="match status" value="1"/>
</dbReference>
<comment type="catalytic activity">
    <reaction evidence="12">
        <text>Preferential cleavage: (Ac)2-L-Lys-D-Ala-|-D-Ala. Also transpeptidation of peptidyl-alanyl moieties that are N-acyl substituents of D-alanine.</text>
        <dbReference type="EC" id="3.4.16.4"/>
    </reaction>
</comment>
<evidence type="ECO:0000256" key="6">
    <source>
        <dbReference type="ARBA" id="ARBA00022679"/>
    </source>
</evidence>
<evidence type="ECO:0000259" key="16">
    <source>
        <dbReference type="Pfam" id="PF00905"/>
    </source>
</evidence>
<dbReference type="FunFam" id="1.10.3810.10:FF:000001">
    <property type="entry name" value="Penicillin-binding protein 1A"/>
    <property type="match status" value="1"/>
</dbReference>
<keyword evidence="4" id="KW-0645">Protease</keyword>